<dbReference type="Proteomes" id="UP000653797">
    <property type="component" value="Unassembled WGS sequence"/>
</dbReference>
<dbReference type="EMBL" id="JACXAA010000004">
    <property type="protein sequence ID" value="MBD2753795.1"/>
    <property type="molecule type" value="Genomic_DNA"/>
</dbReference>
<keyword evidence="3" id="KW-1185">Reference proteome</keyword>
<name>A0A927B1Q8_9BACT</name>
<comment type="caution">
    <text evidence="2">The sequence shown here is derived from an EMBL/GenBank/DDBJ whole genome shotgun (WGS) entry which is preliminary data.</text>
</comment>
<keyword evidence="1" id="KW-0472">Membrane</keyword>
<keyword evidence="1" id="KW-0812">Transmembrane</keyword>
<keyword evidence="1" id="KW-1133">Transmembrane helix</keyword>
<reference evidence="2" key="1">
    <citation type="submission" date="2020-09" db="EMBL/GenBank/DDBJ databases">
        <authorList>
            <person name="Kim M.K."/>
        </authorList>
    </citation>
    <scope>NUCLEOTIDE SEQUENCE</scope>
    <source>
        <strain evidence="2">BT704</strain>
    </source>
</reference>
<gene>
    <name evidence="2" type="ORF">IC230_12895</name>
</gene>
<evidence type="ECO:0000256" key="1">
    <source>
        <dbReference type="SAM" id="Phobius"/>
    </source>
</evidence>
<organism evidence="2 3">
    <name type="scientific">Spirosoma validum</name>
    <dbReference type="NCBI Taxonomy" id="2771355"/>
    <lineage>
        <taxon>Bacteria</taxon>
        <taxon>Pseudomonadati</taxon>
        <taxon>Bacteroidota</taxon>
        <taxon>Cytophagia</taxon>
        <taxon>Cytophagales</taxon>
        <taxon>Cytophagaceae</taxon>
        <taxon>Spirosoma</taxon>
    </lineage>
</organism>
<dbReference type="AlphaFoldDB" id="A0A927B1Q8"/>
<dbReference type="RefSeq" id="WP_191039442.1">
    <property type="nucleotide sequence ID" value="NZ_JACXAA010000004.1"/>
</dbReference>
<sequence>MIWKFLLTRLWQPILAVLLRLGQWVLRNPIACMLATLAITVLFIYLTLDQASQKREARTQLATEQVRNDSLLSANRKVVNDRDNAYQYADSLIQSTHATRDSIRTVVAAMPAAERTKLNRKLLADLGL</sequence>
<accession>A0A927B1Q8</accession>
<evidence type="ECO:0000313" key="2">
    <source>
        <dbReference type="EMBL" id="MBD2753795.1"/>
    </source>
</evidence>
<evidence type="ECO:0000313" key="3">
    <source>
        <dbReference type="Proteomes" id="UP000653797"/>
    </source>
</evidence>
<protein>
    <submittedName>
        <fullName evidence="2">Uncharacterized protein</fullName>
    </submittedName>
</protein>
<feature type="transmembrane region" description="Helical" evidence="1">
    <location>
        <begin position="28"/>
        <end position="48"/>
    </location>
</feature>
<proteinExistence type="predicted"/>